<dbReference type="GO" id="GO:0003755">
    <property type="term" value="F:peptidyl-prolyl cis-trans isomerase activity"/>
    <property type="evidence" value="ECO:0007669"/>
    <property type="project" value="UniProtKB-KW"/>
</dbReference>
<keyword evidence="12" id="KW-1185">Reference proteome</keyword>
<sequence length="654" mass="72248">MASAVEKKRERRRESLSDERDSATSGHAAQDGGNGDEEKAPEAAAARKKRKVLQHETLYLSNLPNAERYYKSLMHRDVVNFVTVTRNTNFLITSSVDGHVKFWKKQEQGIEFVKHYRAHLAPVVAVSASSDGNLFATAASDGSIKVFDVQNFDLINMLQLPYVPRACAWVHKGGRAGTLLAVAEEGSSTVRFYDGRGEGTPSAEATGVHRAPVHLLAYNELYDCIVSSDTSGMVEYWSPKEPYSLPKHSSLWQYKSQTDLFDFKKSKSVPATLTFSPDFSRFITLSPADRQVRLFDFASGKLLQKYDESLAAQQERQANGDGPDRLDDMQFGRRLALERDIDASCADALGDAVKAASGACTASAAFDESGNFLVYPSMLGIKVVNILSNDVVMILGKDETMRFTNIALFQGIAKQKAPKSIALAASDNPLANEKDVLDPTLFCTAFKRARFYLFTRNEPESDPRSRSGADRDVINEKPTREEQTIAAAQQGKASRSKVASTAVLHTTMGDIHLRLFDQQVAKTVENFVGLARKGYYDGVIFHRIIKKFMLQTGDPLGDGTGGESLWGKEFEDQFVKELRHDRPYTLSMANAGPNTNGSQFFITTVPTPWLDNKHTVFGRCVAGLDVIHAIENVKTDKSDKPRDDIKIVNVTIGS</sequence>
<evidence type="ECO:0000256" key="8">
    <source>
        <dbReference type="PROSITE-ProRule" id="PRU00221"/>
    </source>
</evidence>
<dbReference type="FunFam" id="2.40.100.10:FF:000003">
    <property type="entry name" value="Peptidylprolyl isomerase domain and WD repeat-containing 1"/>
    <property type="match status" value="1"/>
</dbReference>
<feature type="repeat" description="WD" evidence="8">
    <location>
        <begin position="72"/>
        <end position="104"/>
    </location>
</feature>
<dbReference type="InterPro" id="IPR036322">
    <property type="entry name" value="WD40_repeat_dom_sf"/>
</dbReference>
<feature type="compositionally biased region" description="Basic and acidic residues" evidence="9">
    <location>
        <begin position="1"/>
        <end position="22"/>
    </location>
</feature>
<name>A0A316W5Y3_9BASI</name>
<keyword evidence="5" id="KW-0677">Repeat</keyword>
<evidence type="ECO:0000313" key="11">
    <source>
        <dbReference type="EMBL" id="PWN45370.1"/>
    </source>
</evidence>
<dbReference type="Pfam" id="PF00160">
    <property type="entry name" value="Pro_isomerase"/>
    <property type="match status" value="1"/>
</dbReference>
<comment type="similarity">
    <text evidence="2">Belongs to the cyclophilin-type PPIase family.</text>
</comment>
<dbReference type="PROSITE" id="PS50072">
    <property type="entry name" value="CSA_PPIASE_2"/>
    <property type="match status" value="1"/>
</dbReference>
<dbReference type="SUPFAM" id="SSF50978">
    <property type="entry name" value="WD40 repeat-like"/>
    <property type="match status" value="1"/>
</dbReference>
<evidence type="ECO:0000256" key="7">
    <source>
        <dbReference type="ARBA" id="ARBA00023235"/>
    </source>
</evidence>
<evidence type="ECO:0000256" key="3">
    <source>
        <dbReference type="ARBA" id="ARBA00013194"/>
    </source>
</evidence>
<dbReference type="RefSeq" id="XP_025372530.1">
    <property type="nucleotide sequence ID" value="XM_025512388.1"/>
</dbReference>
<dbReference type="OrthoDB" id="10264753at2759"/>
<dbReference type="PROSITE" id="PS00170">
    <property type="entry name" value="CSA_PPIASE_1"/>
    <property type="match status" value="1"/>
</dbReference>
<keyword evidence="4 8" id="KW-0853">WD repeat</keyword>
<dbReference type="InterPro" id="IPR020892">
    <property type="entry name" value="Cyclophilin-type_PPIase_CS"/>
</dbReference>
<feature type="region of interest" description="Disordered" evidence="9">
    <location>
        <begin position="1"/>
        <end position="48"/>
    </location>
</feature>
<dbReference type="InterPro" id="IPR029000">
    <property type="entry name" value="Cyclophilin-like_dom_sf"/>
</dbReference>
<proteinExistence type="inferred from homology"/>
<dbReference type="FunCoup" id="A0A316W5Y3">
    <property type="interactions" value="693"/>
</dbReference>
<dbReference type="InterPro" id="IPR001680">
    <property type="entry name" value="WD40_rpt"/>
</dbReference>
<dbReference type="GeneID" id="37034258"/>
<keyword evidence="7" id="KW-0413">Isomerase</keyword>
<dbReference type="PRINTS" id="PR00153">
    <property type="entry name" value="CSAPPISMRASE"/>
</dbReference>
<feature type="compositionally biased region" description="Basic and acidic residues" evidence="9">
    <location>
        <begin position="458"/>
        <end position="483"/>
    </location>
</feature>
<evidence type="ECO:0000256" key="2">
    <source>
        <dbReference type="ARBA" id="ARBA00007365"/>
    </source>
</evidence>
<dbReference type="PANTHER" id="PTHR45625:SF4">
    <property type="entry name" value="PEPTIDYLPROLYL ISOMERASE DOMAIN AND WD REPEAT-CONTAINING PROTEIN 1"/>
    <property type="match status" value="1"/>
</dbReference>
<dbReference type="GO" id="GO:0005634">
    <property type="term" value="C:nucleus"/>
    <property type="evidence" value="ECO:0007669"/>
    <property type="project" value="UniProtKB-ARBA"/>
</dbReference>
<dbReference type="PROSITE" id="PS50082">
    <property type="entry name" value="WD_REPEATS_2"/>
    <property type="match status" value="2"/>
</dbReference>
<dbReference type="GO" id="GO:0006457">
    <property type="term" value="P:protein folding"/>
    <property type="evidence" value="ECO:0007669"/>
    <property type="project" value="InterPro"/>
</dbReference>
<dbReference type="InterPro" id="IPR015943">
    <property type="entry name" value="WD40/YVTN_repeat-like_dom_sf"/>
</dbReference>
<dbReference type="AlphaFoldDB" id="A0A316W5Y3"/>
<dbReference type="EMBL" id="KZ819355">
    <property type="protein sequence ID" value="PWN45370.1"/>
    <property type="molecule type" value="Genomic_DNA"/>
</dbReference>
<comment type="catalytic activity">
    <reaction evidence="1">
        <text>[protein]-peptidylproline (omega=180) = [protein]-peptidylproline (omega=0)</text>
        <dbReference type="Rhea" id="RHEA:16237"/>
        <dbReference type="Rhea" id="RHEA-COMP:10747"/>
        <dbReference type="Rhea" id="RHEA-COMP:10748"/>
        <dbReference type="ChEBI" id="CHEBI:83833"/>
        <dbReference type="ChEBI" id="CHEBI:83834"/>
        <dbReference type="EC" id="5.2.1.8"/>
    </reaction>
</comment>
<evidence type="ECO:0000313" key="12">
    <source>
        <dbReference type="Proteomes" id="UP000245783"/>
    </source>
</evidence>
<dbReference type="Proteomes" id="UP000245783">
    <property type="component" value="Unassembled WGS sequence"/>
</dbReference>
<evidence type="ECO:0000256" key="4">
    <source>
        <dbReference type="ARBA" id="ARBA00022574"/>
    </source>
</evidence>
<protein>
    <recommendedName>
        <fullName evidence="3">peptidylprolyl isomerase</fullName>
        <ecNumber evidence="3">5.2.1.8</ecNumber>
    </recommendedName>
</protein>
<feature type="repeat" description="WD" evidence="8">
    <location>
        <begin position="116"/>
        <end position="157"/>
    </location>
</feature>
<organism evidence="11 12">
    <name type="scientific">Ceraceosorus guamensis</name>
    <dbReference type="NCBI Taxonomy" id="1522189"/>
    <lineage>
        <taxon>Eukaryota</taxon>
        <taxon>Fungi</taxon>
        <taxon>Dikarya</taxon>
        <taxon>Basidiomycota</taxon>
        <taxon>Ustilaginomycotina</taxon>
        <taxon>Exobasidiomycetes</taxon>
        <taxon>Ceraceosorales</taxon>
        <taxon>Ceraceosoraceae</taxon>
        <taxon>Ceraceosorus</taxon>
    </lineage>
</organism>
<dbReference type="InterPro" id="IPR002130">
    <property type="entry name" value="Cyclophilin-type_PPIase_dom"/>
</dbReference>
<evidence type="ECO:0000256" key="9">
    <source>
        <dbReference type="SAM" id="MobiDB-lite"/>
    </source>
</evidence>
<dbReference type="SUPFAM" id="SSF50891">
    <property type="entry name" value="Cyclophilin-like"/>
    <property type="match status" value="1"/>
</dbReference>
<dbReference type="CDD" id="cd01927">
    <property type="entry name" value="cyclophilin_WD40"/>
    <property type="match status" value="1"/>
</dbReference>
<evidence type="ECO:0000256" key="6">
    <source>
        <dbReference type="ARBA" id="ARBA00023110"/>
    </source>
</evidence>
<dbReference type="EC" id="5.2.1.8" evidence="3"/>
<feature type="region of interest" description="Disordered" evidence="9">
    <location>
        <begin position="458"/>
        <end position="493"/>
    </location>
</feature>
<evidence type="ECO:0000259" key="10">
    <source>
        <dbReference type="PROSITE" id="PS50072"/>
    </source>
</evidence>
<dbReference type="PANTHER" id="PTHR45625">
    <property type="entry name" value="PEPTIDYL-PROLYL CIS-TRANS ISOMERASE-RELATED"/>
    <property type="match status" value="1"/>
</dbReference>
<dbReference type="Gene3D" id="2.40.100.10">
    <property type="entry name" value="Cyclophilin-like"/>
    <property type="match status" value="1"/>
</dbReference>
<dbReference type="SMART" id="SM00320">
    <property type="entry name" value="WD40"/>
    <property type="match status" value="4"/>
</dbReference>
<dbReference type="InterPro" id="IPR044666">
    <property type="entry name" value="Cyclophilin_A-like"/>
</dbReference>
<reference evidence="11 12" key="1">
    <citation type="journal article" date="2018" name="Mol. Biol. Evol.">
        <title>Broad Genomic Sampling Reveals a Smut Pathogenic Ancestry of the Fungal Clade Ustilaginomycotina.</title>
        <authorList>
            <person name="Kijpornyongpan T."/>
            <person name="Mondo S.J."/>
            <person name="Barry K."/>
            <person name="Sandor L."/>
            <person name="Lee J."/>
            <person name="Lipzen A."/>
            <person name="Pangilinan J."/>
            <person name="LaButti K."/>
            <person name="Hainaut M."/>
            <person name="Henrissat B."/>
            <person name="Grigoriev I.V."/>
            <person name="Spatafora J.W."/>
            <person name="Aime M.C."/>
        </authorList>
    </citation>
    <scope>NUCLEOTIDE SEQUENCE [LARGE SCALE GENOMIC DNA]</scope>
    <source>
        <strain evidence="11 12">MCA 4658</strain>
    </source>
</reference>
<evidence type="ECO:0000256" key="5">
    <source>
        <dbReference type="ARBA" id="ARBA00022737"/>
    </source>
</evidence>
<evidence type="ECO:0000256" key="1">
    <source>
        <dbReference type="ARBA" id="ARBA00000971"/>
    </source>
</evidence>
<keyword evidence="6" id="KW-0697">Rotamase</keyword>
<dbReference type="FunFam" id="2.130.10.10:FF:000450">
    <property type="entry name" value="Peptidylprolyl isomerase domain and WD-repeat protein 1"/>
    <property type="match status" value="1"/>
</dbReference>
<dbReference type="STRING" id="1522189.A0A316W5Y3"/>
<dbReference type="InParanoid" id="A0A316W5Y3"/>
<dbReference type="Pfam" id="PF00400">
    <property type="entry name" value="WD40"/>
    <property type="match status" value="2"/>
</dbReference>
<dbReference type="Gene3D" id="2.130.10.10">
    <property type="entry name" value="YVTN repeat-like/Quinoprotein amine dehydrogenase"/>
    <property type="match status" value="1"/>
</dbReference>
<accession>A0A316W5Y3</accession>
<feature type="domain" description="PPIase cyclophilin-type" evidence="10">
    <location>
        <begin position="498"/>
        <end position="652"/>
    </location>
</feature>
<dbReference type="PROSITE" id="PS50294">
    <property type="entry name" value="WD_REPEATS_REGION"/>
    <property type="match status" value="1"/>
</dbReference>
<gene>
    <name evidence="11" type="ORF">IE81DRAFT_309006</name>
</gene>